<sequence length="126" mass="13664">MSTPPLLDQQPPPMAVTQQVYTTRSGHGSVGPVIAVLAVIIMLGVIAGMIGRLCSGRRVMGRGEYDFEGWVERKCSSCLDGNIDPHPTRSEIPVAEPVVVQEAPPQEMKEEEQERKSHGAQPSNES</sequence>
<dbReference type="EMBL" id="CM047749">
    <property type="protein sequence ID" value="KAJ0010463.1"/>
    <property type="molecule type" value="Genomic_DNA"/>
</dbReference>
<comment type="caution">
    <text evidence="1">The sequence shown here is derived from an EMBL/GenBank/DDBJ whole genome shotgun (WGS) entry which is preliminary data.</text>
</comment>
<protein>
    <submittedName>
        <fullName evidence="1">Uncharacterized protein</fullName>
    </submittedName>
</protein>
<reference evidence="2" key="1">
    <citation type="journal article" date="2023" name="G3 (Bethesda)">
        <title>Genome assembly and association tests identify interacting loci associated with vigor, precocity, and sex in interspecific pistachio rootstocks.</title>
        <authorList>
            <person name="Palmer W."/>
            <person name="Jacygrad E."/>
            <person name="Sagayaradj S."/>
            <person name="Cavanaugh K."/>
            <person name="Han R."/>
            <person name="Bertier L."/>
            <person name="Beede B."/>
            <person name="Kafkas S."/>
            <person name="Golino D."/>
            <person name="Preece J."/>
            <person name="Michelmore R."/>
        </authorList>
    </citation>
    <scope>NUCLEOTIDE SEQUENCE [LARGE SCALE GENOMIC DNA]</scope>
</reference>
<proteinExistence type="predicted"/>
<name>A0ACC0X4X4_9ROSI</name>
<dbReference type="Proteomes" id="UP001163603">
    <property type="component" value="Chromosome 14"/>
</dbReference>
<evidence type="ECO:0000313" key="2">
    <source>
        <dbReference type="Proteomes" id="UP001163603"/>
    </source>
</evidence>
<gene>
    <name evidence="1" type="ORF">Pint_34472</name>
</gene>
<organism evidence="1 2">
    <name type="scientific">Pistacia integerrima</name>
    <dbReference type="NCBI Taxonomy" id="434235"/>
    <lineage>
        <taxon>Eukaryota</taxon>
        <taxon>Viridiplantae</taxon>
        <taxon>Streptophyta</taxon>
        <taxon>Embryophyta</taxon>
        <taxon>Tracheophyta</taxon>
        <taxon>Spermatophyta</taxon>
        <taxon>Magnoliopsida</taxon>
        <taxon>eudicotyledons</taxon>
        <taxon>Gunneridae</taxon>
        <taxon>Pentapetalae</taxon>
        <taxon>rosids</taxon>
        <taxon>malvids</taxon>
        <taxon>Sapindales</taxon>
        <taxon>Anacardiaceae</taxon>
        <taxon>Pistacia</taxon>
    </lineage>
</organism>
<evidence type="ECO:0000313" key="1">
    <source>
        <dbReference type="EMBL" id="KAJ0010463.1"/>
    </source>
</evidence>
<accession>A0ACC0X4X4</accession>
<keyword evidence="2" id="KW-1185">Reference proteome</keyword>